<dbReference type="GeneID" id="40138748"/>
<gene>
    <name evidence="7" type="primary">ycf38</name>
</gene>
<dbReference type="PANTHER" id="PTHR43077:SF10">
    <property type="entry name" value="TRANSPORT PERMEASE PROTEIN"/>
    <property type="match status" value="1"/>
</dbReference>
<name>A0A4D6BNQ8_9FLOR</name>
<dbReference type="PROSITE" id="PS51012">
    <property type="entry name" value="ABC_TM2"/>
    <property type="match status" value="1"/>
</dbReference>
<feature type="transmembrane region" description="Helical" evidence="5">
    <location>
        <begin position="168"/>
        <end position="192"/>
    </location>
</feature>
<dbReference type="InterPro" id="IPR047817">
    <property type="entry name" value="ABC2_TM_bact-type"/>
</dbReference>
<evidence type="ECO:0000256" key="3">
    <source>
        <dbReference type="ARBA" id="ARBA00022989"/>
    </source>
</evidence>
<dbReference type="InterPro" id="IPR013525">
    <property type="entry name" value="ABC2_TM"/>
</dbReference>
<keyword evidence="7" id="KW-0934">Plastid</keyword>
<evidence type="ECO:0000256" key="4">
    <source>
        <dbReference type="ARBA" id="ARBA00023136"/>
    </source>
</evidence>
<feature type="transmembrane region" description="Helical" evidence="5">
    <location>
        <begin position="51"/>
        <end position="71"/>
    </location>
</feature>
<keyword evidence="4 5" id="KW-0472">Membrane</keyword>
<keyword evidence="3 5" id="KW-1133">Transmembrane helix</keyword>
<dbReference type="RefSeq" id="YP_009628810.1">
    <property type="nucleotide sequence ID" value="NC_042171.1"/>
</dbReference>
<feature type="transmembrane region" description="Helical" evidence="5">
    <location>
        <begin position="132"/>
        <end position="156"/>
    </location>
</feature>
<comment type="subcellular location">
    <subcellularLocation>
        <location evidence="1">Membrane</location>
        <topology evidence="1">Multi-pass membrane protein</topology>
    </subcellularLocation>
</comment>
<dbReference type="PIRSF" id="PIRSF006648">
    <property type="entry name" value="DrrB"/>
    <property type="match status" value="1"/>
</dbReference>
<feature type="domain" description="ABC transmembrane type-2" evidence="6">
    <location>
        <begin position="51"/>
        <end position="293"/>
    </location>
</feature>
<keyword evidence="2 5" id="KW-0812">Transmembrane</keyword>
<evidence type="ECO:0000256" key="2">
    <source>
        <dbReference type="ARBA" id="ARBA00022692"/>
    </source>
</evidence>
<evidence type="ECO:0000313" key="7">
    <source>
        <dbReference type="EMBL" id="QBX88593.1"/>
    </source>
</evidence>
<protein>
    <recommendedName>
        <fullName evidence="6">ABC transmembrane type-2 domain-containing protein</fullName>
    </recommendedName>
</protein>
<feature type="transmembrane region" description="Helical" evidence="5">
    <location>
        <begin position="226"/>
        <end position="247"/>
    </location>
</feature>
<feature type="transmembrane region" description="Helical" evidence="5">
    <location>
        <begin position="199"/>
        <end position="220"/>
    </location>
</feature>
<evidence type="ECO:0000259" key="6">
    <source>
        <dbReference type="PROSITE" id="PS51012"/>
    </source>
</evidence>
<feature type="transmembrane region" description="Helical" evidence="5">
    <location>
        <begin position="91"/>
        <end position="111"/>
    </location>
</feature>
<dbReference type="EMBL" id="MH026108">
    <property type="protein sequence ID" value="QBX88593.1"/>
    <property type="molecule type" value="Genomic_DNA"/>
</dbReference>
<sequence>MNNTDHKVKESLLVLSPQLLIKNTEQKLISQVQEIYALTFRLMTQGWRRPSILLTGVLQPLLWLLLFGALFQNAPIELFSSTDNYSSFIGAGIIVFTCFTGSLNAGLPLIFDREFGFLNRLLSSPIESRYSIVISSSLHITIVSMLQVSAIIYTVSLTKNSIPSFSSFLIIGTILFLLSNSITSVSIMLAFILPGHIELLAFLIAINLPLLFSSTALAPLVFMPSWLQIIACLNPLSYAIEAIRYAYKYNPNYTNLIIMNTVWGSISLFQAFLILAILNLLCILLVKHLISYRLEE</sequence>
<dbReference type="AlphaFoldDB" id="A0A4D6BNQ8"/>
<dbReference type="PANTHER" id="PTHR43077">
    <property type="entry name" value="TRANSPORT PERMEASE YVFS-RELATED"/>
    <property type="match status" value="1"/>
</dbReference>
<dbReference type="GO" id="GO:0043190">
    <property type="term" value="C:ATP-binding cassette (ABC) transporter complex"/>
    <property type="evidence" value="ECO:0007669"/>
    <property type="project" value="InterPro"/>
</dbReference>
<organism evidence="7">
    <name type="scientific">Balbiania investiens</name>
    <dbReference type="NCBI Taxonomy" id="111861"/>
    <lineage>
        <taxon>Eukaryota</taxon>
        <taxon>Rhodophyta</taxon>
        <taxon>Florideophyceae</taxon>
        <taxon>Nemaliophycidae</taxon>
        <taxon>Balbianiales</taxon>
        <taxon>Balbianiaceae</taxon>
        <taxon>Balbiania</taxon>
    </lineage>
</organism>
<proteinExistence type="predicted"/>
<geneLocation type="plastid" evidence="7"/>
<evidence type="ECO:0000256" key="5">
    <source>
        <dbReference type="SAM" id="Phobius"/>
    </source>
</evidence>
<dbReference type="Pfam" id="PF01061">
    <property type="entry name" value="ABC2_membrane"/>
    <property type="match status" value="1"/>
</dbReference>
<evidence type="ECO:0000256" key="1">
    <source>
        <dbReference type="ARBA" id="ARBA00004141"/>
    </source>
</evidence>
<accession>A0A4D6BNQ8</accession>
<reference evidence="7" key="1">
    <citation type="journal article" date="2019" name="Phycologia">
        <title>Chloroplast and mitochondrial genomes of Balbiania investiens (Balbianiales, Nemaliophycidae).</title>
        <authorList>
            <person name="Evans J.R."/>
            <person name="StAmour N."/>
            <person name="Verbruggen H."/>
            <person name="Salomaki E.D."/>
            <person name="Vis M.L."/>
        </authorList>
    </citation>
    <scope>NUCLEOTIDE SEQUENCE</scope>
</reference>
<feature type="transmembrane region" description="Helical" evidence="5">
    <location>
        <begin position="268"/>
        <end position="290"/>
    </location>
</feature>
<dbReference type="GO" id="GO:0140359">
    <property type="term" value="F:ABC-type transporter activity"/>
    <property type="evidence" value="ECO:0007669"/>
    <property type="project" value="InterPro"/>
</dbReference>
<dbReference type="InterPro" id="IPR051328">
    <property type="entry name" value="T7SS_ABC-Transporter"/>
</dbReference>
<dbReference type="InterPro" id="IPR000412">
    <property type="entry name" value="ABC_2_transport"/>
</dbReference>